<evidence type="ECO:0000313" key="2">
    <source>
        <dbReference type="EMBL" id="KAK7597890.1"/>
    </source>
</evidence>
<keyword evidence="3" id="KW-1185">Reference proteome</keyword>
<organism evidence="2 3">
    <name type="scientific">Parthenolecanium corni</name>
    <dbReference type="NCBI Taxonomy" id="536013"/>
    <lineage>
        <taxon>Eukaryota</taxon>
        <taxon>Metazoa</taxon>
        <taxon>Ecdysozoa</taxon>
        <taxon>Arthropoda</taxon>
        <taxon>Hexapoda</taxon>
        <taxon>Insecta</taxon>
        <taxon>Pterygota</taxon>
        <taxon>Neoptera</taxon>
        <taxon>Paraneoptera</taxon>
        <taxon>Hemiptera</taxon>
        <taxon>Sternorrhyncha</taxon>
        <taxon>Coccoidea</taxon>
        <taxon>Coccidae</taxon>
        <taxon>Parthenolecanium</taxon>
    </lineage>
</organism>
<name>A0AAN9Y6B7_9HEMI</name>
<dbReference type="AlphaFoldDB" id="A0AAN9Y6B7"/>
<dbReference type="Proteomes" id="UP001367676">
    <property type="component" value="Unassembled WGS sequence"/>
</dbReference>
<sequence>MAHPRYFRHRVWCNAFGPHYLLQLKPTSVFYGTRCADRVLQRIQKQSPFKNVIAIRQKETGEMNKEEEEEEEEEYHRRLIHSEAPQGTSSAPSHLPQSELVLVADAI</sequence>
<comment type="caution">
    <text evidence="2">The sequence shown here is derived from an EMBL/GenBank/DDBJ whole genome shotgun (WGS) entry which is preliminary data.</text>
</comment>
<evidence type="ECO:0000313" key="3">
    <source>
        <dbReference type="Proteomes" id="UP001367676"/>
    </source>
</evidence>
<evidence type="ECO:0000256" key="1">
    <source>
        <dbReference type="SAM" id="MobiDB-lite"/>
    </source>
</evidence>
<proteinExistence type="predicted"/>
<protein>
    <submittedName>
        <fullName evidence="2">Uncharacterized protein</fullName>
    </submittedName>
</protein>
<gene>
    <name evidence="2" type="ORF">V9T40_010115</name>
</gene>
<feature type="region of interest" description="Disordered" evidence="1">
    <location>
        <begin position="57"/>
        <end position="77"/>
    </location>
</feature>
<reference evidence="2 3" key="1">
    <citation type="submission" date="2024-03" db="EMBL/GenBank/DDBJ databases">
        <title>Adaptation during the transition from Ophiocordyceps entomopathogen to insect associate is accompanied by gene loss and intensified selection.</title>
        <authorList>
            <person name="Ward C.M."/>
            <person name="Onetto C.A."/>
            <person name="Borneman A.R."/>
        </authorList>
    </citation>
    <scope>NUCLEOTIDE SEQUENCE [LARGE SCALE GENOMIC DNA]</scope>
    <source>
        <strain evidence="2">AWRI1</strain>
        <tissue evidence="2">Single Adult Female</tissue>
    </source>
</reference>
<dbReference type="EMBL" id="JBBCAQ010000017">
    <property type="protein sequence ID" value="KAK7597890.1"/>
    <property type="molecule type" value="Genomic_DNA"/>
</dbReference>
<accession>A0AAN9Y6B7</accession>